<dbReference type="InterPro" id="IPR000477">
    <property type="entry name" value="RT_dom"/>
</dbReference>
<keyword evidence="4" id="KW-1185">Reference proteome</keyword>
<proteinExistence type="predicted"/>
<feature type="domain" description="Reverse transcriptase zinc-binding" evidence="2">
    <location>
        <begin position="584"/>
        <end position="657"/>
    </location>
</feature>
<dbReference type="InterPro" id="IPR026960">
    <property type="entry name" value="RVT-Znf"/>
</dbReference>
<accession>A0A2I0WXP1</accession>
<dbReference type="Proteomes" id="UP000233837">
    <property type="component" value="Unassembled WGS sequence"/>
</dbReference>
<dbReference type="Pfam" id="PF00078">
    <property type="entry name" value="RVT_1"/>
    <property type="match status" value="1"/>
</dbReference>
<evidence type="ECO:0000259" key="1">
    <source>
        <dbReference type="Pfam" id="PF00078"/>
    </source>
</evidence>
<dbReference type="AlphaFoldDB" id="A0A2I0WXP1"/>
<reference evidence="3 4" key="1">
    <citation type="journal article" date="2016" name="Sci. Rep.">
        <title>The Dendrobium catenatum Lindl. genome sequence provides insights into polysaccharide synthase, floral development and adaptive evolution.</title>
        <authorList>
            <person name="Zhang G.Q."/>
            <person name="Xu Q."/>
            <person name="Bian C."/>
            <person name="Tsai W.C."/>
            <person name="Yeh C.M."/>
            <person name="Liu K.W."/>
            <person name="Yoshida K."/>
            <person name="Zhang L.S."/>
            <person name="Chang S.B."/>
            <person name="Chen F."/>
            <person name="Shi Y."/>
            <person name="Su Y.Y."/>
            <person name="Zhang Y.Q."/>
            <person name="Chen L.J."/>
            <person name="Yin Y."/>
            <person name="Lin M."/>
            <person name="Huang H."/>
            <person name="Deng H."/>
            <person name="Wang Z.W."/>
            <person name="Zhu S.L."/>
            <person name="Zhao X."/>
            <person name="Deng C."/>
            <person name="Niu S.C."/>
            <person name="Huang J."/>
            <person name="Wang M."/>
            <person name="Liu G.H."/>
            <person name="Yang H.J."/>
            <person name="Xiao X.J."/>
            <person name="Hsiao Y.Y."/>
            <person name="Wu W.L."/>
            <person name="Chen Y.Y."/>
            <person name="Mitsuda N."/>
            <person name="Ohme-Takagi M."/>
            <person name="Luo Y.B."/>
            <person name="Van de Peer Y."/>
            <person name="Liu Z.J."/>
        </authorList>
    </citation>
    <scope>NUCLEOTIDE SEQUENCE [LARGE SCALE GENOMIC DNA]</scope>
    <source>
        <tissue evidence="3">The whole plant</tissue>
    </source>
</reference>
<dbReference type="CDD" id="cd01650">
    <property type="entry name" value="RT_nLTR_like"/>
    <property type="match status" value="1"/>
</dbReference>
<evidence type="ECO:0000313" key="4">
    <source>
        <dbReference type="Proteomes" id="UP000233837"/>
    </source>
</evidence>
<dbReference type="EMBL" id="KZ502357">
    <property type="protein sequence ID" value="PKU80428.1"/>
    <property type="molecule type" value="Genomic_DNA"/>
</dbReference>
<organism evidence="3 4">
    <name type="scientific">Dendrobium catenatum</name>
    <dbReference type="NCBI Taxonomy" id="906689"/>
    <lineage>
        <taxon>Eukaryota</taxon>
        <taxon>Viridiplantae</taxon>
        <taxon>Streptophyta</taxon>
        <taxon>Embryophyta</taxon>
        <taxon>Tracheophyta</taxon>
        <taxon>Spermatophyta</taxon>
        <taxon>Magnoliopsida</taxon>
        <taxon>Liliopsida</taxon>
        <taxon>Asparagales</taxon>
        <taxon>Orchidaceae</taxon>
        <taxon>Epidendroideae</taxon>
        <taxon>Malaxideae</taxon>
        <taxon>Dendrobiinae</taxon>
        <taxon>Dendrobium</taxon>
    </lineage>
</organism>
<dbReference type="InterPro" id="IPR043502">
    <property type="entry name" value="DNA/RNA_pol_sf"/>
</dbReference>
<name>A0A2I0WXP1_9ASPA</name>
<dbReference type="STRING" id="906689.A0A2I0WXP1"/>
<protein>
    <submittedName>
        <fullName evidence="3">Ribonuclease H protein</fullName>
    </submittedName>
</protein>
<reference evidence="3 4" key="2">
    <citation type="journal article" date="2017" name="Nature">
        <title>The Apostasia genome and the evolution of orchids.</title>
        <authorList>
            <person name="Zhang G.Q."/>
            <person name="Liu K.W."/>
            <person name="Li Z."/>
            <person name="Lohaus R."/>
            <person name="Hsiao Y.Y."/>
            <person name="Niu S.C."/>
            <person name="Wang J.Y."/>
            <person name="Lin Y.C."/>
            <person name="Xu Q."/>
            <person name="Chen L.J."/>
            <person name="Yoshida K."/>
            <person name="Fujiwara S."/>
            <person name="Wang Z.W."/>
            <person name="Zhang Y.Q."/>
            <person name="Mitsuda N."/>
            <person name="Wang M."/>
            <person name="Liu G.H."/>
            <person name="Pecoraro L."/>
            <person name="Huang H.X."/>
            <person name="Xiao X.J."/>
            <person name="Lin M."/>
            <person name="Wu X.Y."/>
            <person name="Wu W.L."/>
            <person name="Chen Y.Y."/>
            <person name="Chang S.B."/>
            <person name="Sakamoto S."/>
            <person name="Ohme-Takagi M."/>
            <person name="Yagi M."/>
            <person name="Zeng S.J."/>
            <person name="Shen C.Y."/>
            <person name="Yeh C.M."/>
            <person name="Luo Y.B."/>
            <person name="Tsai W.C."/>
            <person name="Van de Peer Y."/>
            <person name="Liu Z.J."/>
        </authorList>
    </citation>
    <scope>NUCLEOTIDE SEQUENCE [LARGE SCALE GENOMIC DNA]</scope>
    <source>
        <tissue evidence="3">The whole plant</tissue>
    </source>
</reference>
<feature type="domain" description="Reverse transcriptase" evidence="1">
    <location>
        <begin position="147"/>
        <end position="252"/>
    </location>
</feature>
<dbReference type="Pfam" id="PF13966">
    <property type="entry name" value="zf-RVT"/>
    <property type="match status" value="1"/>
</dbReference>
<evidence type="ECO:0000313" key="3">
    <source>
        <dbReference type="EMBL" id="PKU80428.1"/>
    </source>
</evidence>
<dbReference type="PANTHER" id="PTHR33116:SF78">
    <property type="entry name" value="OS12G0587133 PROTEIN"/>
    <property type="match status" value="1"/>
</dbReference>
<evidence type="ECO:0000259" key="2">
    <source>
        <dbReference type="Pfam" id="PF13966"/>
    </source>
</evidence>
<sequence>MTNGEDDLKFLYSRINVRHNSNLIRSITTVEGTYNTKIEISNAIVNHFQNLFNTAQPPNSTNRIAPIHRKLPLYAIPQLVTPITIEEIKTALFSSPNCSAPGPDGYTFEFYKTSWNTIGRQLCEAVLAFFSTGYMPKHAKATAIALIPKRPHAQDISDYRPISLCNTFYKIIAKILANRLKDVMPLIIHPSQAGFIKDRIISDNILLAADLLKDFNSKHHQAFFCAKFDIHKAFDTVSREFLIDRLLAKGFPETFADDLLVFAKANQDNAHCLNTILSSFANFSGLRVNSSKSIILFSKNSCLDQDISNILNIPISTAPIKYLGIPIFTKKLKICDFQPLIHKISVSLDGWKARTLSMAGRLQFLNYTINNIILYWVRGTLIPKTCIKKIKSLCSRFLFYGDINKRKLHMISWKETCKPKIYGGLGIPSIEALYFACGCTVVWRFYNSKSYLFSWWKEKYGSFWNTKITKSSFYWKALCEVAKSLQHSLNFKIIPNSNLSFFWDPWCFGLTVADRLEQANLYSTISPSITNSKVSWFTSTDSWNSALPVPSNLDVLIRSIPITNDTVDCCWTKPYKPSFKAFIMQFFEGAEKVSWYNFVWHKHYAIRFSIFTWIAFKNGLKTAQALAARGIPVVSLCAFCKAQNETQNHLFFECDFTFNILKSLVPRMSSMLLRPNLWQVFCEIGERETDKILTSYLYLTMSAMVYFLWKARNDRLFGNTNESTETIIFKIKRAVGFKTSRTKCFQQLQNMLT</sequence>
<gene>
    <name evidence="3" type="ORF">MA16_Dca013843</name>
</gene>
<dbReference type="SUPFAM" id="SSF56672">
    <property type="entry name" value="DNA/RNA polymerases"/>
    <property type="match status" value="1"/>
</dbReference>
<dbReference type="PANTHER" id="PTHR33116">
    <property type="entry name" value="REVERSE TRANSCRIPTASE ZINC-BINDING DOMAIN-CONTAINING PROTEIN-RELATED-RELATED"/>
    <property type="match status" value="1"/>
</dbReference>